<dbReference type="RefSeq" id="XP_026602388.1">
    <property type="nucleotide sequence ID" value="XM_026749298.1"/>
</dbReference>
<gene>
    <name evidence="1" type="ORF">DSM5745_07282</name>
</gene>
<accession>A0A3D8RKY8</accession>
<proteinExistence type="predicted"/>
<dbReference type="STRING" id="1810919.A0A3D8RKY8"/>
<dbReference type="Pfam" id="PF20174">
    <property type="entry name" value="DUF6540"/>
    <property type="match status" value="1"/>
</dbReference>
<comment type="caution">
    <text evidence="1">The sequence shown here is derived from an EMBL/GenBank/DDBJ whole genome shotgun (WGS) entry which is preliminary data.</text>
</comment>
<sequence>MAQFYEVYIARYPLAMQDPDVPDTGTRYHTTIFVQTSPDGSGSLHQVTGDITAPDGMTYLVQDKRVQDQIQLPHSLEKLGVTLAATYPEQWEEVLGSVPTPPQQKAFNVLTMRTEPFKTKDPLTFYEPGEERGPLVKCTEWTMDRAIPALRKAGLLLDG</sequence>
<name>A0A3D8RKY8_9EURO</name>
<dbReference type="InterPro" id="IPR046670">
    <property type="entry name" value="DUF6540"/>
</dbReference>
<dbReference type="OrthoDB" id="4135672at2759"/>
<dbReference type="Proteomes" id="UP000256690">
    <property type="component" value="Unassembled WGS sequence"/>
</dbReference>
<dbReference type="GeneID" id="38117652"/>
<dbReference type="AlphaFoldDB" id="A0A3D8RKY8"/>
<evidence type="ECO:0000313" key="2">
    <source>
        <dbReference type="Proteomes" id="UP000256690"/>
    </source>
</evidence>
<protein>
    <submittedName>
        <fullName evidence="1">Uncharacterized protein</fullName>
    </submittedName>
</protein>
<reference evidence="1 2" key="1">
    <citation type="journal article" date="2018" name="IMA Fungus">
        <title>IMA Genome-F 9: Draft genome sequence of Annulohypoxylon stygium, Aspergillus mulundensis, Berkeleyomyces basicola (syn. Thielaviopsis basicola), Ceratocystis smalleyi, two Cercospora beticola strains, Coleophoma cylindrospora, Fusarium fracticaudum, Phialophora cf. hyalina, and Morchella septimelata.</title>
        <authorList>
            <person name="Wingfield B.D."/>
            <person name="Bills G.F."/>
            <person name="Dong Y."/>
            <person name="Huang W."/>
            <person name="Nel W.J."/>
            <person name="Swalarsk-Parry B.S."/>
            <person name="Vaghefi N."/>
            <person name="Wilken P.M."/>
            <person name="An Z."/>
            <person name="de Beer Z.W."/>
            <person name="De Vos L."/>
            <person name="Chen L."/>
            <person name="Duong T.A."/>
            <person name="Gao Y."/>
            <person name="Hammerbacher A."/>
            <person name="Kikkert J.R."/>
            <person name="Li Y."/>
            <person name="Li H."/>
            <person name="Li K."/>
            <person name="Li Q."/>
            <person name="Liu X."/>
            <person name="Ma X."/>
            <person name="Naidoo K."/>
            <person name="Pethybridge S.J."/>
            <person name="Sun J."/>
            <person name="Steenkamp E.T."/>
            <person name="van der Nest M.A."/>
            <person name="van Wyk S."/>
            <person name="Wingfield M.J."/>
            <person name="Xiong C."/>
            <person name="Yue Q."/>
            <person name="Zhang X."/>
        </authorList>
    </citation>
    <scope>NUCLEOTIDE SEQUENCE [LARGE SCALE GENOMIC DNA]</scope>
    <source>
        <strain evidence="1 2">DSM 5745</strain>
    </source>
</reference>
<keyword evidence="2" id="KW-1185">Reference proteome</keyword>
<evidence type="ECO:0000313" key="1">
    <source>
        <dbReference type="EMBL" id="RDW74620.1"/>
    </source>
</evidence>
<dbReference type="EMBL" id="PVWQ01000008">
    <property type="protein sequence ID" value="RDW74620.1"/>
    <property type="molecule type" value="Genomic_DNA"/>
</dbReference>
<organism evidence="1 2">
    <name type="scientific">Aspergillus mulundensis</name>
    <dbReference type="NCBI Taxonomy" id="1810919"/>
    <lineage>
        <taxon>Eukaryota</taxon>
        <taxon>Fungi</taxon>
        <taxon>Dikarya</taxon>
        <taxon>Ascomycota</taxon>
        <taxon>Pezizomycotina</taxon>
        <taxon>Eurotiomycetes</taxon>
        <taxon>Eurotiomycetidae</taxon>
        <taxon>Eurotiales</taxon>
        <taxon>Aspergillaceae</taxon>
        <taxon>Aspergillus</taxon>
        <taxon>Aspergillus subgen. Nidulantes</taxon>
    </lineage>
</organism>